<accession>A0A0E9VRK5</accession>
<proteinExistence type="predicted"/>
<protein>
    <submittedName>
        <fullName evidence="1">Uncharacterized protein</fullName>
    </submittedName>
</protein>
<dbReference type="AlphaFoldDB" id="A0A0E9VRK5"/>
<evidence type="ECO:0000313" key="1">
    <source>
        <dbReference type="EMBL" id="JAH79903.1"/>
    </source>
</evidence>
<dbReference type="EMBL" id="GBXM01028674">
    <property type="protein sequence ID" value="JAH79903.1"/>
    <property type="molecule type" value="Transcribed_RNA"/>
</dbReference>
<sequence>MKSHSAPSFHVLFLTLL</sequence>
<reference evidence="1" key="2">
    <citation type="journal article" date="2015" name="Fish Shellfish Immunol.">
        <title>Early steps in the European eel (Anguilla anguilla)-Vibrio vulnificus interaction in the gills: Role of the RtxA13 toxin.</title>
        <authorList>
            <person name="Callol A."/>
            <person name="Pajuelo D."/>
            <person name="Ebbesson L."/>
            <person name="Teles M."/>
            <person name="MacKenzie S."/>
            <person name="Amaro C."/>
        </authorList>
    </citation>
    <scope>NUCLEOTIDE SEQUENCE</scope>
</reference>
<name>A0A0E9VRK5_ANGAN</name>
<reference evidence="1" key="1">
    <citation type="submission" date="2014-11" db="EMBL/GenBank/DDBJ databases">
        <authorList>
            <person name="Amaro Gonzalez C."/>
        </authorList>
    </citation>
    <scope>NUCLEOTIDE SEQUENCE</scope>
</reference>
<organism evidence="1">
    <name type="scientific">Anguilla anguilla</name>
    <name type="common">European freshwater eel</name>
    <name type="synonym">Muraena anguilla</name>
    <dbReference type="NCBI Taxonomy" id="7936"/>
    <lineage>
        <taxon>Eukaryota</taxon>
        <taxon>Metazoa</taxon>
        <taxon>Chordata</taxon>
        <taxon>Craniata</taxon>
        <taxon>Vertebrata</taxon>
        <taxon>Euteleostomi</taxon>
        <taxon>Actinopterygii</taxon>
        <taxon>Neopterygii</taxon>
        <taxon>Teleostei</taxon>
        <taxon>Anguilliformes</taxon>
        <taxon>Anguillidae</taxon>
        <taxon>Anguilla</taxon>
    </lineage>
</organism>